<comment type="caution">
    <text evidence="3">The sequence shown here is derived from an EMBL/GenBank/DDBJ whole genome shotgun (WGS) entry which is preliminary data.</text>
</comment>
<gene>
    <name evidence="3" type="ORF">BC643_1254</name>
</gene>
<dbReference type="CDD" id="cd00146">
    <property type="entry name" value="PKD"/>
    <property type="match status" value="1"/>
</dbReference>
<sequence>MKKLIILFAAVFSIFFTGCEIDNFSAPESMLTGTVTYNGNAVGVRTNGTQLELWQDGYALNEKIAVHIAQDGTYSARLFNGEYKMVRLAGAPWDAESSDTIVINVSGNTVQDVEVQPFFTVTDASFEVKGNAVVATFKVNQVDVAAVLQDVKLYLSKNILVDENQKDFALKADVSTIVSGEEVTMIATLPQILDAEYYYFARVGVRSDQSSEFYYSQVEELQGDPDGPKNPTADFTSVVNGREVTFTTTSKYVESFMWDFGDGDTSTEENPTHTYAQGGDYTVTLTAMGGEGTITAVATHSVNVGYVAVPMTNGNFELSTGGNRIQNWADVLGWNSDSPTTDSGVENLGTWWGAGNESFKGVLYNVDASGYNITDHIVLDGEIFKMNLEAINIWNGPKITVSIISQASNGTRNVIKSQTFDVVSNEWTSIELVGTATATSVGGKLGVEFKGVSGDGADSWTSFDNVELFAK</sequence>
<feature type="domain" description="PKD" evidence="2">
    <location>
        <begin position="255"/>
        <end position="304"/>
    </location>
</feature>
<proteinExistence type="predicted"/>
<dbReference type="InterPro" id="IPR013783">
    <property type="entry name" value="Ig-like_fold"/>
</dbReference>
<dbReference type="InterPro" id="IPR035986">
    <property type="entry name" value="PKD_dom_sf"/>
</dbReference>
<dbReference type="AlphaFoldDB" id="A0A419W625"/>
<dbReference type="Gene3D" id="2.60.40.10">
    <property type="entry name" value="Immunoglobulins"/>
    <property type="match status" value="1"/>
</dbReference>
<name>A0A419W625_9BACT</name>
<dbReference type="Gene3D" id="2.60.40.1120">
    <property type="entry name" value="Carboxypeptidase-like, regulatory domain"/>
    <property type="match status" value="1"/>
</dbReference>
<dbReference type="EMBL" id="RAPN01000001">
    <property type="protein sequence ID" value="RKD90909.1"/>
    <property type="molecule type" value="Genomic_DNA"/>
</dbReference>
<dbReference type="SUPFAM" id="SSF49299">
    <property type="entry name" value="PKD domain"/>
    <property type="match status" value="1"/>
</dbReference>
<dbReference type="SMART" id="SM00089">
    <property type="entry name" value="PKD"/>
    <property type="match status" value="1"/>
</dbReference>
<dbReference type="InterPro" id="IPR041186">
    <property type="entry name" value="DUF3823_C"/>
</dbReference>
<dbReference type="PROSITE" id="PS51257">
    <property type="entry name" value="PROKAR_LIPOPROTEIN"/>
    <property type="match status" value="1"/>
</dbReference>
<protein>
    <submittedName>
        <fullName evidence="3">PKD domain-containing protein</fullName>
    </submittedName>
</protein>
<feature type="signal peptide" evidence="1">
    <location>
        <begin position="1"/>
        <end position="18"/>
    </location>
</feature>
<dbReference type="RefSeq" id="WP_211337996.1">
    <property type="nucleotide sequence ID" value="NZ_RAPN01000001.1"/>
</dbReference>
<evidence type="ECO:0000259" key="2">
    <source>
        <dbReference type="PROSITE" id="PS50093"/>
    </source>
</evidence>
<dbReference type="Pfam" id="PF18003">
    <property type="entry name" value="DUF3823_C"/>
    <property type="match status" value="1"/>
</dbReference>
<reference evidence="3 4" key="1">
    <citation type="submission" date="2018-09" db="EMBL/GenBank/DDBJ databases">
        <title>Genomic Encyclopedia of Archaeal and Bacterial Type Strains, Phase II (KMG-II): from individual species to whole genera.</title>
        <authorList>
            <person name="Goeker M."/>
        </authorList>
    </citation>
    <scope>NUCLEOTIDE SEQUENCE [LARGE SCALE GENOMIC DNA]</scope>
    <source>
        <strain evidence="3 4">DSM 27148</strain>
    </source>
</reference>
<dbReference type="PROSITE" id="PS50093">
    <property type="entry name" value="PKD"/>
    <property type="match status" value="1"/>
</dbReference>
<accession>A0A419W625</accession>
<dbReference type="Pfam" id="PF12866">
    <property type="entry name" value="DUF3823"/>
    <property type="match status" value="1"/>
</dbReference>
<dbReference type="Proteomes" id="UP000283387">
    <property type="component" value="Unassembled WGS sequence"/>
</dbReference>
<evidence type="ECO:0000313" key="3">
    <source>
        <dbReference type="EMBL" id="RKD90909.1"/>
    </source>
</evidence>
<evidence type="ECO:0000313" key="4">
    <source>
        <dbReference type="Proteomes" id="UP000283387"/>
    </source>
</evidence>
<organism evidence="3 4">
    <name type="scientific">Mangrovibacterium diazotrophicum</name>
    <dbReference type="NCBI Taxonomy" id="1261403"/>
    <lineage>
        <taxon>Bacteria</taxon>
        <taxon>Pseudomonadati</taxon>
        <taxon>Bacteroidota</taxon>
        <taxon>Bacteroidia</taxon>
        <taxon>Marinilabiliales</taxon>
        <taxon>Prolixibacteraceae</taxon>
        <taxon>Mangrovibacterium</taxon>
    </lineage>
</organism>
<keyword evidence="1" id="KW-0732">Signal</keyword>
<keyword evidence="4" id="KW-1185">Reference proteome</keyword>
<dbReference type="InterPro" id="IPR022409">
    <property type="entry name" value="PKD/Chitinase_dom"/>
</dbReference>
<feature type="chain" id="PRO_5019218371" evidence="1">
    <location>
        <begin position="19"/>
        <end position="471"/>
    </location>
</feature>
<dbReference type="InterPro" id="IPR000601">
    <property type="entry name" value="PKD_dom"/>
</dbReference>
<dbReference type="InterPro" id="IPR024278">
    <property type="entry name" value="DUF3823_N"/>
</dbReference>
<evidence type="ECO:0000256" key="1">
    <source>
        <dbReference type="SAM" id="SignalP"/>
    </source>
</evidence>
<dbReference type="Pfam" id="PF18911">
    <property type="entry name" value="PKD_4"/>
    <property type="match status" value="1"/>
</dbReference>
<dbReference type="Gene3D" id="2.60.40.2060">
    <property type="match status" value="1"/>
</dbReference>